<name>A0A2T5BXG3_9BACT</name>
<proteinExistence type="predicted"/>
<feature type="non-terminal residue" evidence="1">
    <location>
        <position position="36"/>
    </location>
</feature>
<organism evidence="1 2">
    <name type="scientific">Mangrovibacterium marinum</name>
    <dbReference type="NCBI Taxonomy" id="1639118"/>
    <lineage>
        <taxon>Bacteria</taxon>
        <taxon>Pseudomonadati</taxon>
        <taxon>Bacteroidota</taxon>
        <taxon>Bacteroidia</taxon>
        <taxon>Marinilabiliales</taxon>
        <taxon>Prolixibacteraceae</taxon>
        <taxon>Mangrovibacterium</taxon>
    </lineage>
</organism>
<sequence>MKNQLSYIERSVEKLPINVVEDQSVGAKMMAEIIAG</sequence>
<gene>
    <name evidence="1" type="ORF">C8N47_1271</name>
</gene>
<protein>
    <submittedName>
        <fullName evidence="1">Uncharacterized protein</fullName>
    </submittedName>
</protein>
<evidence type="ECO:0000313" key="2">
    <source>
        <dbReference type="Proteomes" id="UP000243525"/>
    </source>
</evidence>
<dbReference type="Proteomes" id="UP000243525">
    <property type="component" value="Unassembled WGS sequence"/>
</dbReference>
<reference evidence="1 2" key="1">
    <citation type="submission" date="2018-04" db="EMBL/GenBank/DDBJ databases">
        <title>Genomic Encyclopedia of Archaeal and Bacterial Type Strains, Phase II (KMG-II): from individual species to whole genera.</title>
        <authorList>
            <person name="Goeker M."/>
        </authorList>
    </citation>
    <scope>NUCLEOTIDE SEQUENCE [LARGE SCALE GENOMIC DNA]</scope>
    <source>
        <strain evidence="1 2">DSM 28823</strain>
    </source>
</reference>
<dbReference type="EMBL" id="QAAD01000027">
    <property type="protein sequence ID" value="PTN05280.1"/>
    <property type="molecule type" value="Genomic_DNA"/>
</dbReference>
<accession>A0A2T5BXG3</accession>
<evidence type="ECO:0000313" key="1">
    <source>
        <dbReference type="EMBL" id="PTN05280.1"/>
    </source>
</evidence>
<comment type="caution">
    <text evidence="1">The sequence shown here is derived from an EMBL/GenBank/DDBJ whole genome shotgun (WGS) entry which is preliminary data.</text>
</comment>
<keyword evidence="2" id="KW-1185">Reference proteome</keyword>
<dbReference type="AlphaFoldDB" id="A0A2T5BXG3"/>